<evidence type="ECO:0000313" key="6">
    <source>
        <dbReference type="Proteomes" id="UP000078459"/>
    </source>
</evidence>
<evidence type="ECO:0000259" key="4">
    <source>
        <dbReference type="Pfam" id="PF14257"/>
    </source>
</evidence>
<dbReference type="AlphaFoldDB" id="A0A179DER1"/>
<keyword evidence="6" id="KW-1185">Reference proteome</keyword>
<evidence type="ECO:0000313" key="5">
    <source>
        <dbReference type="EMBL" id="OAQ39190.1"/>
    </source>
</evidence>
<feature type="region of interest" description="Disordered" evidence="2">
    <location>
        <begin position="1"/>
        <end position="33"/>
    </location>
</feature>
<evidence type="ECO:0000256" key="3">
    <source>
        <dbReference type="SAM" id="Phobius"/>
    </source>
</evidence>
<dbReference type="Proteomes" id="UP000078459">
    <property type="component" value="Unassembled WGS sequence"/>
</dbReference>
<dbReference type="EMBL" id="LWHJ01000028">
    <property type="protein sequence ID" value="OAQ39190.1"/>
    <property type="molecule type" value="Genomic_DNA"/>
</dbReference>
<reference evidence="5 6" key="1">
    <citation type="submission" date="2016-04" db="EMBL/GenBank/DDBJ databases">
        <authorList>
            <person name="Evans L.H."/>
            <person name="Alamgir A."/>
            <person name="Owens N."/>
            <person name="Weber N.D."/>
            <person name="Virtaneva K."/>
            <person name="Barbian K."/>
            <person name="Babar A."/>
            <person name="Rosenke K."/>
        </authorList>
    </citation>
    <scope>NUCLEOTIDE SEQUENCE [LARGE SCALE GENOMIC DNA]</scope>
    <source>
        <strain evidence="5 6">CCM 8644</strain>
    </source>
</reference>
<comment type="caution">
    <text evidence="5">The sequence shown here is derived from an EMBL/GenBank/DDBJ whole genome shotgun (WGS) entry which is preliminary data.</text>
</comment>
<accession>A0A179DER1</accession>
<feature type="transmembrane region" description="Helical" evidence="3">
    <location>
        <begin position="225"/>
        <end position="249"/>
    </location>
</feature>
<proteinExistence type="predicted"/>
<dbReference type="Pfam" id="PF14257">
    <property type="entry name" value="DUF4349"/>
    <property type="match status" value="1"/>
</dbReference>
<organism evidence="5 6">
    <name type="scientific">Pedobacter psychrophilus</name>
    <dbReference type="NCBI Taxonomy" id="1826909"/>
    <lineage>
        <taxon>Bacteria</taxon>
        <taxon>Pseudomonadati</taxon>
        <taxon>Bacteroidota</taxon>
        <taxon>Sphingobacteriia</taxon>
        <taxon>Sphingobacteriales</taxon>
        <taxon>Sphingobacteriaceae</taxon>
        <taxon>Pedobacter</taxon>
    </lineage>
</organism>
<keyword evidence="1" id="KW-0175">Coiled coil</keyword>
<evidence type="ECO:0000256" key="1">
    <source>
        <dbReference type="SAM" id="Coils"/>
    </source>
</evidence>
<gene>
    <name evidence="5" type="ORF">A5893_11020</name>
</gene>
<reference evidence="5 6" key="2">
    <citation type="submission" date="2016-06" db="EMBL/GenBank/DDBJ databases">
        <title>Pedobacter psychrophilus sp. nov., isolated from Antarctic fragmentary rock.</title>
        <authorList>
            <person name="Svec P."/>
        </authorList>
    </citation>
    <scope>NUCLEOTIDE SEQUENCE [LARGE SCALE GENOMIC DNA]</scope>
    <source>
        <strain evidence="5 6">CCM 8644</strain>
    </source>
</reference>
<dbReference type="InterPro" id="IPR025645">
    <property type="entry name" value="DUF4349"/>
</dbReference>
<evidence type="ECO:0000256" key="2">
    <source>
        <dbReference type="SAM" id="MobiDB-lite"/>
    </source>
</evidence>
<protein>
    <recommendedName>
        <fullName evidence="4">DUF4349 domain-containing protein</fullName>
    </recommendedName>
</protein>
<sequence>MEPLAEVVMDAKPQSSDEFNSKDKEDNSPPIKVNQVETKNKKIIKDGSLSIKSKNIGESKKNIDAVLKTMNAYYETENLQNDNNQASYDLKIRIPSVNFEKLISAIEKGNDEVLNKNIQARDVTEEFVDLTSRLESKQAYLIRYKALLSKASTIKDILEIEEKIRVIQEEIESAQGRLKYLKDQVSFSSLSVNLFQEKEYVYKPNGEDSFLERFKKSVANGWEAVVGFLLLLISVWPFLILIVIGVYLFKRYRFINKK</sequence>
<feature type="coiled-coil region" evidence="1">
    <location>
        <begin position="157"/>
        <end position="184"/>
    </location>
</feature>
<feature type="domain" description="DUF4349" evidence="4">
    <location>
        <begin position="42"/>
        <end position="248"/>
    </location>
</feature>
<name>A0A179DER1_9SPHI</name>
<keyword evidence="3" id="KW-1133">Transmembrane helix</keyword>
<keyword evidence="3" id="KW-0472">Membrane</keyword>
<dbReference type="STRING" id="1826909.A5893_11020"/>
<keyword evidence="3" id="KW-0812">Transmembrane</keyword>